<accession>A0A124H5N4</accession>
<evidence type="ECO:0000259" key="2">
    <source>
        <dbReference type="Pfam" id="PF19493"/>
    </source>
</evidence>
<comment type="caution">
    <text evidence="3">The sequence shown here is derived from an EMBL/GenBank/DDBJ whole genome shotgun (WGS) entry which is preliminary data.</text>
</comment>
<dbReference type="STRING" id="146536.AQI70_09225"/>
<keyword evidence="4" id="KW-1185">Reference proteome</keyword>
<dbReference type="Pfam" id="PF19493">
    <property type="entry name" value="Trypco1"/>
    <property type="match status" value="1"/>
</dbReference>
<evidence type="ECO:0000256" key="1">
    <source>
        <dbReference type="SAM" id="MobiDB-lite"/>
    </source>
</evidence>
<protein>
    <recommendedName>
        <fullName evidence="2">Trypsin-co-occurring domain-containing protein</fullName>
    </recommendedName>
</protein>
<reference evidence="3 4" key="1">
    <citation type="submission" date="2015-10" db="EMBL/GenBank/DDBJ databases">
        <title>Draft genome sequence of Streptomyces curacoi DSM 40107, type strain for the species Streptomyces curacoi.</title>
        <authorList>
            <person name="Ruckert C."/>
            <person name="Winkler A."/>
            <person name="Kalinowski J."/>
            <person name="Kampfer P."/>
            <person name="Glaeser S."/>
        </authorList>
    </citation>
    <scope>NUCLEOTIDE SEQUENCE [LARGE SCALE GENOMIC DNA]</scope>
    <source>
        <strain evidence="3 4">DSM 40107</strain>
    </source>
</reference>
<dbReference type="AlphaFoldDB" id="A0A124H5N4"/>
<feature type="region of interest" description="Disordered" evidence="1">
    <location>
        <begin position="103"/>
        <end position="122"/>
    </location>
</feature>
<proteinExistence type="predicted"/>
<sequence>MEWVGEMLLDSGDRVLVQVSGARPGGVDRVGRGDRVVVGAAQTLQQALARTRPALSAVMETARSLTEPPSAVTVEFGISLSAEVGVVIARGTTEANFTVSMEWAPSPAPADGPESADATGAR</sequence>
<gene>
    <name evidence="3" type="ORF">AQI70_09225</name>
</gene>
<dbReference type="OrthoDB" id="163090at2"/>
<organism evidence="3 4">
    <name type="scientific">Streptomyces curacoi</name>
    <dbReference type="NCBI Taxonomy" id="146536"/>
    <lineage>
        <taxon>Bacteria</taxon>
        <taxon>Bacillati</taxon>
        <taxon>Actinomycetota</taxon>
        <taxon>Actinomycetes</taxon>
        <taxon>Kitasatosporales</taxon>
        <taxon>Streptomycetaceae</taxon>
        <taxon>Streptomyces</taxon>
    </lineage>
</organism>
<evidence type="ECO:0000313" key="3">
    <source>
        <dbReference type="EMBL" id="KUM79533.1"/>
    </source>
</evidence>
<dbReference type="EMBL" id="LMWJ01000005">
    <property type="protein sequence ID" value="KUM79533.1"/>
    <property type="molecule type" value="Genomic_DNA"/>
</dbReference>
<name>A0A124H5N4_9ACTN</name>
<evidence type="ECO:0000313" key="4">
    <source>
        <dbReference type="Proteomes" id="UP000054024"/>
    </source>
</evidence>
<dbReference type="NCBIfam" id="NF041216">
    <property type="entry name" value="CU044_2847_fam"/>
    <property type="match status" value="1"/>
</dbReference>
<feature type="domain" description="Trypsin-co-occurring" evidence="2">
    <location>
        <begin position="9"/>
        <end position="104"/>
    </location>
</feature>
<dbReference type="InterPro" id="IPR045794">
    <property type="entry name" value="Trypco1"/>
</dbReference>
<dbReference type="Proteomes" id="UP000054024">
    <property type="component" value="Unassembled WGS sequence"/>
</dbReference>